<keyword evidence="2" id="KW-1185">Reference proteome</keyword>
<proteinExistence type="predicted"/>
<dbReference type="Proteomes" id="UP001324993">
    <property type="component" value="Chromosome"/>
</dbReference>
<organism evidence="1 2">
    <name type="scientific">Coraliomargarita algicola</name>
    <dbReference type="NCBI Taxonomy" id="3092156"/>
    <lineage>
        <taxon>Bacteria</taxon>
        <taxon>Pseudomonadati</taxon>
        <taxon>Verrucomicrobiota</taxon>
        <taxon>Opitutia</taxon>
        <taxon>Puniceicoccales</taxon>
        <taxon>Coraliomargaritaceae</taxon>
        <taxon>Coraliomargarita</taxon>
    </lineage>
</organism>
<name>A0ABZ0RQ27_9BACT</name>
<evidence type="ECO:0000313" key="2">
    <source>
        <dbReference type="Proteomes" id="UP001324993"/>
    </source>
</evidence>
<protein>
    <submittedName>
        <fullName evidence="1">Uncharacterized protein</fullName>
    </submittedName>
</protein>
<reference evidence="1 2" key="1">
    <citation type="submission" date="2023-11" db="EMBL/GenBank/DDBJ databases">
        <title>Coraliomargarita sp. nov., isolated from marine algae.</title>
        <authorList>
            <person name="Lee J.K."/>
            <person name="Baek J.H."/>
            <person name="Kim J.M."/>
            <person name="Choi D.G."/>
            <person name="Jeon C.O."/>
        </authorList>
    </citation>
    <scope>NUCLEOTIDE SEQUENCE [LARGE SCALE GENOMIC DNA]</scope>
    <source>
        <strain evidence="1 2">J2-16</strain>
    </source>
</reference>
<sequence length="354" mass="39883">MSALKIDITAAWRESAPSAHVPDLLAEENGRLRLLTADLGMKHDYGAVGPVECPIAYDPVRRLAFRYVCAAGFRGRDFSQLRAFSVAREESYPLIDLPLNQWALWMLEWIASAQGHSGQLLGLHAADRPAEDRVVIEHRLFSLELGADQLRLRPICRDAYKPLAFSRRRGEFIFSGAEGIYLVGLKGERRLSLPHGVDVGGEGAAFHPLGAAQVVIGGDGLHLWDLERNLCRRLTRNGRYPVWSPDGQGIWYRESSADVHYYDYAKDATREILALPNQRHPEFWHARPVCLSRDGRYLATSLTEKVLRGVSQKGSATGARERVYAHQHQLLVLDLERKVYWSRSGYASQLCWAE</sequence>
<dbReference type="RefSeq" id="WP_319833849.1">
    <property type="nucleotide sequence ID" value="NZ_CP138858.1"/>
</dbReference>
<dbReference type="InterPro" id="IPR015943">
    <property type="entry name" value="WD40/YVTN_repeat-like_dom_sf"/>
</dbReference>
<dbReference type="SUPFAM" id="SSF82171">
    <property type="entry name" value="DPP6 N-terminal domain-like"/>
    <property type="match status" value="1"/>
</dbReference>
<evidence type="ECO:0000313" key="1">
    <source>
        <dbReference type="EMBL" id="WPJ96997.1"/>
    </source>
</evidence>
<dbReference type="Gene3D" id="2.130.10.10">
    <property type="entry name" value="YVTN repeat-like/Quinoprotein amine dehydrogenase"/>
    <property type="match status" value="1"/>
</dbReference>
<accession>A0ABZ0RQ27</accession>
<dbReference type="EMBL" id="CP138858">
    <property type="protein sequence ID" value="WPJ96997.1"/>
    <property type="molecule type" value="Genomic_DNA"/>
</dbReference>
<gene>
    <name evidence="1" type="ORF">SH580_04660</name>
</gene>